<dbReference type="InterPro" id="IPR013083">
    <property type="entry name" value="Znf_RING/FYVE/PHD"/>
</dbReference>
<evidence type="ECO:0000256" key="15">
    <source>
        <dbReference type="SAM" id="MobiDB-lite"/>
    </source>
</evidence>
<comment type="function">
    <text evidence="11">Recruits TFIIH to the initiation complex and stimulates the RNA polymerase II C-terminal domain kinase and DNA-dependent ATPase activities of TFIIH. Both TFIIH and TFIIE are required for promoter clearance by RNA polymerase.</text>
</comment>
<dbReference type="SMART" id="SM00531">
    <property type="entry name" value="TFIIE"/>
    <property type="match status" value="1"/>
</dbReference>
<keyword evidence="4" id="KW-0479">Metal-binding</keyword>
<evidence type="ECO:0000256" key="8">
    <source>
        <dbReference type="ARBA" id="ARBA00023015"/>
    </source>
</evidence>
<protein>
    <recommendedName>
        <fullName evidence="13">General transcription factor IIE subunit 1</fullName>
    </recommendedName>
    <alternativeName>
        <fullName evidence="14">Transcription initiation factor IIE subunit alpha</fullName>
    </alternativeName>
</protein>
<gene>
    <name evidence="17" type="ORF">ONB1V03_LOCUS4614</name>
</gene>
<dbReference type="EMBL" id="CAJPVJ010001634">
    <property type="protein sequence ID" value="CAG2165068.1"/>
    <property type="molecule type" value="Genomic_DNA"/>
</dbReference>
<dbReference type="SUPFAM" id="SSF57783">
    <property type="entry name" value="Zinc beta-ribbon"/>
    <property type="match status" value="1"/>
</dbReference>
<evidence type="ECO:0000256" key="13">
    <source>
        <dbReference type="ARBA" id="ARBA00073913"/>
    </source>
</evidence>
<dbReference type="InterPro" id="IPR024550">
    <property type="entry name" value="TFIIEa/SarR/Rpc3_HTH_dom"/>
</dbReference>
<evidence type="ECO:0000256" key="6">
    <source>
        <dbReference type="ARBA" id="ARBA00022833"/>
    </source>
</evidence>
<evidence type="ECO:0000256" key="4">
    <source>
        <dbReference type="ARBA" id="ARBA00022723"/>
    </source>
</evidence>
<evidence type="ECO:0000256" key="14">
    <source>
        <dbReference type="ARBA" id="ARBA00080958"/>
    </source>
</evidence>
<comment type="similarity">
    <text evidence="2">Belongs to the TFIIE alpha subunit family.</text>
</comment>
<evidence type="ECO:0000256" key="5">
    <source>
        <dbReference type="ARBA" id="ARBA00022771"/>
    </source>
</evidence>
<dbReference type="PANTHER" id="PTHR13097">
    <property type="entry name" value="TRANSCRIPTION INITIATION FACTOR IIE, ALPHA SUBUNIT"/>
    <property type="match status" value="1"/>
</dbReference>
<sequence>MSVEIPRSLKHLVQKVMRGFYPIEHVIVVDLLLRKRLVKEDDMIELLKFERKHLRAVLATLEKDKLTKKKLKIETGADGKANRHNYYYINYKAFVNVVKYKLDHMRKKLELEERDLTSRASFVCDDCHKTFTDLEVDQLLDVMTGEMRCSFCGGDVKEDPNHMPKADSRLLVAKFNQIMEPLWLLLKDVEDIRLSSDLLEPEIQVTADSGPQSQANAGNHSSGRQWTDKNRAINSEYENSVLNDQKNYTIKIEDSSGDGVDGGAGDREMIVVKKEQPSWMLESTVSNINHTINSNHMNDGSTPQNSSSKPNNKYMTKTNSLFNSSFDNNEPSKEILETLLIHEKQLENSSNAVSLLLSETTNHLSNNYNNDNNDDVIMSDEEEDEVDGQQPMVIVGHQSIPLSEVNDEIIAQMSEEEKEEYIRLSQQVYAHMYDI</sequence>
<dbReference type="InterPro" id="IPR002853">
    <property type="entry name" value="TFIIE_asu"/>
</dbReference>
<keyword evidence="10" id="KW-0539">Nucleus</keyword>
<dbReference type="GO" id="GO:0005673">
    <property type="term" value="C:transcription factor TFIIE complex"/>
    <property type="evidence" value="ECO:0007669"/>
    <property type="project" value="TreeGrafter"/>
</dbReference>
<evidence type="ECO:0000259" key="16">
    <source>
        <dbReference type="PROSITE" id="PS51344"/>
    </source>
</evidence>
<feature type="domain" description="HTH TFE/IIEalpha-type" evidence="16">
    <location>
        <begin position="9"/>
        <end position="99"/>
    </location>
</feature>
<comment type="subcellular location">
    <subcellularLocation>
        <location evidence="1">Nucleus</location>
    </subcellularLocation>
</comment>
<evidence type="ECO:0000256" key="11">
    <source>
        <dbReference type="ARBA" id="ARBA00025581"/>
    </source>
</evidence>
<keyword evidence="6" id="KW-0862">Zinc</keyword>
<dbReference type="EMBL" id="OC916459">
    <property type="protein sequence ID" value="CAD7644341.1"/>
    <property type="molecule type" value="Genomic_DNA"/>
</dbReference>
<dbReference type="InterPro" id="IPR021600">
    <property type="entry name" value="TFIIE_asu_C"/>
</dbReference>
<dbReference type="Gene3D" id="3.30.40.10">
    <property type="entry name" value="Zinc/RING finger domain, C3HC4 (zinc finger)"/>
    <property type="match status" value="1"/>
</dbReference>
<dbReference type="FunFam" id="3.30.40.10:FF:000087">
    <property type="entry name" value="General transcription factor IIE subunit 1"/>
    <property type="match status" value="1"/>
</dbReference>
<comment type="subunit">
    <text evidence="12">Tetramer of two alpha and two beta chains. Interacts with TAF6/TAFII80. Interacts with ATF7IP. Interacts with SND1. Part of TBP-based Pol II pre-initiation complex (PIC), in which Pol II core assembles with general transcription factors and other specific initiation factors including GTF2E1, GTF2E2, GTF2F1, GTF2F2, TCEA1, ERCC2, ERCC3, GTF2H2, GTF2H3, GTF2H4, GTF2H5, GTF2A1, GTF2A2, GTF2B and TBP; this large multi-subunit PIC complex mediates DNA unwinding and targets Pol II core to the transcription start site where the first phosphodiester bond forms.</text>
</comment>
<evidence type="ECO:0000256" key="9">
    <source>
        <dbReference type="ARBA" id="ARBA00023163"/>
    </source>
</evidence>
<name>A0A7R9LPJ2_9ACAR</name>
<dbReference type="Pfam" id="PF02002">
    <property type="entry name" value="TFIIE_alpha"/>
    <property type="match status" value="1"/>
</dbReference>
<keyword evidence="7" id="KW-0007">Acetylation</keyword>
<keyword evidence="18" id="KW-1185">Reference proteome</keyword>
<feature type="compositionally biased region" description="Polar residues" evidence="15">
    <location>
        <begin position="207"/>
        <end position="225"/>
    </location>
</feature>
<keyword evidence="8" id="KW-0805">Transcription regulation</keyword>
<dbReference type="InterPro" id="IPR039997">
    <property type="entry name" value="TFE"/>
</dbReference>
<dbReference type="PANTHER" id="PTHR13097:SF7">
    <property type="entry name" value="GENERAL TRANSCRIPTION FACTOR IIE SUBUNIT 1"/>
    <property type="match status" value="1"/>
</dbReference>
<evidence type="ECO:0000256" key="2">
    <source>
        <dbReference type="ARBA" id="ARBA00008947"/>
    </source>
</evidence>
<evidence type="ECO:0000256" key="1">
    <source>
        <dbReference type="ARBA" id="ARBA00004123"/>
    </source>
</evidence>
<accession>A0A7R9LPJ2</accession>
<feature type="region of interest" description="Disordered" evidence="15">
    <location>
        <begin position="292"/>
        <end position="311"/>
    </location>
</feature>
<reference evidence="17" key="1">
    <citation type="submission" date="2020-11" db="EMBL/GenBank/DDBJ databases">
        <authorList>
            <person name="Tran Van P."/>
        </authorList>
    </citation>
    <scope>NUCLEOTIDE SEQUENCE</scope>
</reference>
<evidence type="ECO:0000313" key="17">
    <source>
        <dbReference type="EMBL" id="CAD7644341.1"/>
    </source>
</evidence>
<organism evidence="17">
    <name type="scientific">Oppiella nova</name>
    <dbReference type="NCBI Taxonomy" id="334625"/>
    <lineage>
        <taxon>Eukaryota</taxon>
        <taxon>Metazoa</taxon>
        <taxon>Ecdysozoa</taxon>
        <taxon>Arthropoda</taxon>
        <taxon>Chelicerata</taxon>
        <taxon>Arachnida</taxon>
        <taxon>Acari</taxon>
        <taxon>Acariformes</taxon>
        <taxon>Sarcoptiformes</taxon>
        <taxon>Oribatida</taxon>
        <taxon>Brachypylina</taxon>
        <taxon>Oppioidea</taxon>
        <taxon>Oppiidae</taxon>
        <taxon>Oppiella</taxon>
    </lineage>
</organism>
<proteinExistence type="inferred from homology"/>
<dbReference type="AlphaFoldDB" id="A0A7R9LPJ2"/>
<evidence type="ECO:0000256" key="3">
    <source>
        <dbReference type="ARBA" id="ARBA00022553"/>
    </source>
</evidence>
<dbReference type="Pfam" id="PF11521">
    <property type="entry name" value="TFIIE-A_C"/>
    <property type="match status" value="1"/>
</dbReference>
<evidence type="ECO:0000256" key="12">
    <source>
        <dbReference type="ARBA" id="ARBA00065242"/>
    </source>
</evidence>
<feature type="region of interest" description="Disordered" evidence="15">
    <location>
        <begin position="207"/>
        <end position="227"/>
    </location>
</feature>
<keyword evidence="9" id="KW-0804">Transcription</keyword>
<dbReference type="GO" id="GO:0006367">
    <property type="term" value="P:transcription initiation at RNA polymerase II promoter"/>
    <property type="evidence" value="ECO:0007669"/>
    <property type="project" value="InterPro"/>
</dbReference>
<evidence type="ECO:0000256" key="10">
    <source>
        <dbReference type="ARBA" id="ARBA00023242"/>
    </source>
</evidence>
<dbReference type="OrthoDB" id="361102at2759"/>
<keyword evidence="3" id="KW-0597">Phosphoprotein</keyword>
<evidence type="ECO:0000313" key="18">
    <source>
        <dbReference type="Proteomes" id="UP000728032"/>
    </source>
</evidence>
<dbReference type="InterPro" id="IPR017919">
    <property type="entry name" value="TFIIE/TFIIEa_HTH"/>
</dbReference>
<dbReference type="GO" id="GO:0008270">
    <property type="term" value="F:zinc ion binding"/>
    <property type="evidence" value="ECO:0007669"/>
    <property type="project" value="UniProtKB-KW"/>
</dbReference>
<dbReference type="Gene3D" id="6.10.140.1250">
    <property type="match status" value="1"/>
</dbReference>
<dbReference type="Proteomes" id="UP000728032">
    <property type="component" value="Unassembled WGS sequence"/>
</dbReference>
<dbReference type="PROSITE" id="PS51344">
    <property type="entry name" value="HTH_TFE_IIE"/>
    <property type="match status" value="1"/>
</dbReference>
<evidence type="ECO:0000256" key="7">
    <source>
        <dbReference type="ARBA" id="ARBA00022990"/>
    </source>
</evidence>
<keyword evidence="5" id="KW-0863">Zinc-finger</keyword>